<evidence type="ECO:0000313" key="3">
    <source>
        <dbReference type="WBParaSite" id="ALUE_0000630901-mRNA-1"/>
    </source>
</evidence>
<reference evidence="3" key="1">
    <citation type="submission" date="2017-02" db="UniProtKB">
        <authorList>
            <consortium name="WormBaseParasite"/>
        </authorList>
    </citation>
    <scope>IDENTIFICATION</scope>
</reference>
<dbReference type="AlphaFoldDB" id="A0A0M3HU72"/>
<organism evidence="2 3">
    <name type="scientific">Ascaris lumbricoides</name>
    <name type="common">Giant roundworm</name>
    <dbReference type="NCBI Taxonomy" id="6252"/>
    <lineage>
        <taxon>Eukaryota</taxon>
        <taxon>Metazoa</taxon>
        <taxon>Ecdysozoa</taxon>
        <taxon>Nematoda</taxon>
        <taxon>Chromadorea</taxon>
        <taxon>Rhabditida</taxon>
        <taxon>Spirurina</taxon>
        <taxon>Ascaridomorpha</taxon>
        <taxon>Ascaridoidea</taxon>
        <taxon>Ascarididae</taxon>
        <taxon>Ascaris</taxon>
    </lineage>
</organism>
<keyword evidence="2" id="KW-1185">Reference proteome</keyword>
<accession>A0A0M3HU72</accession>
<evidence type="ECO:0000256" key="1">
    <source>
        <dbReference type="SAM" id="SignalP"/>
    </source>
</evidence>
<keyword evidence="1" id="KW-0732">Signal</keyword>
<dbReference type="WBParaSite" id="ALUE_0000630901-mRNA-1">
    <property type="protein sequence ID" value="ALUE_0000630901-mRNA-1"/>
    <property type="gene ID" value="ALUE_0000630901"/>
</dbReference>
<name>A0A0M3HU72_ASCLU</name>
<proteinExistence type="predicted"/>
<protein>
    <submittedName>
        <fullName evidence="3">Peptidase S1 domain-containing protein</fullName>
    </submittedName>
</protein>
<feature type="chain" id="PRO_5005656589" evidence="1">
    <location>
        <begin position="19"/>
        <end position="90"/>
    </location>
</feature>
<evidence type="ECO:0000313" key="2">
    <source>
        <dbReference type="Proteomes" id="UP000036681"/>
    </source>
</evidence>
<sequence length="90" mass="9906">MLLSVFLVAFLLWIGTYAPAPARMEYAHLEVEISKIYGLSAKVPPASYVLVTDTVTITRAESLSQGELIIYGDIQLVSCSSLGYEYRCVV</sequence>
<feature type="signal peptide" evidence="1">
    <location>
        <begin position="1"/>
        <end position="18"/>
    </location>
</feature>
<dbReference type="Proteomes" id="UP000036681">
    <property type="component" value="Unplaced"/>
</dbReference>